<reference evidence="2 3" key="1">
    <citation type="submission" date="2022-03" db="EMBL/GenBank/DDBJ databases">
        <authorList>
            <person name="Nunn A."/>
            <person name="Chopra R."/>
            <person name="Nunn A."/>
            <person name="Contreras Garrido A."/>
        </authorList>
    </citation>
    <scope>NUCLEOTIDE SEQUENCE [LARGE SCALE GENOMIC DNA]</scope>
</reference>
<evidence type="ECO:0000313" key="2">
    <source>
        <dbReference type="EMBL" id="CAH2061268.1"/>
    </source>
</evidence>
<dbReference type="PANTHER" id="PTHR38221">
    <property type="entry name" value="BNAA04G14260D PROTEIN"/>
    <property type="match status" value="1"/>
</dbReference>
<accession>A0AAU9SEB3</accession>
<feature type="compositionally biased region" description="Polar residues" evidence="1">
    <location>
        <begin position="222"/>
        <end position="233"/>
    </location>
</feature>
<dbReference type="AlphaFoldDB" id="A0AAU9SEB3"/>
<name>A0AAU9SEB3_THLAR</name>
<feature type="compositionally biased region" description="Polar residues" evidence="1">
    <location>
        <begin position="124"/>
        <end position="149"/>
    </location>
</feature>
<dbReference type="Proteomes" id="UP000836841">
    <property type="component" value="Chromosome 4"/>
</dbReference>
<feature type="compositionally biased region" description="Polar residues" evidence="1">
    <location>
        <begin position="13"/>
        <end position="22"/>
    </location>
</feature>
<dbReference type="EMBL" id="OU466860">
    <property type="protein sequence ID" value="CAH2061268.1"/>
    <property type="molecule type" value="Genomic_DNA"/>
</dbReference>
<organism evidence="2 3">
    <name type="scientific">Thlaspi arvense</name>
    <name type="common">Field penny-cress</name>
    <dbReference type="NCBI Taxonomy" id="13288"/>
    <lineage>
        <taxon>Eukaryota</taxon>
        <taxon>Viridiplantae</taxon>
        <taxon>Streptophyta</taxon>
        <taxon>Embryophyta</taxon>
        <taxon>Tracheophyta</taxon>
        <taxon>Spermatophyta</taxon>
        <taxon>Magnoliopsida</taxon>
        <taxon>eudicotyledons</taxon>
        <taxon>Gunneridae</taxon>
        <taxon>Pentapetalae</taxon>
        <taxon>rosids</taxon>
        <taxon>malvids</taxon>
        <taxon>Brassicales</taxon>
        <taxon>Brassicaceae</taxon>
        <taxon>Thlaspideae</taxon>
        <taxon>Thlaspi</taxon>
    </lineage>
</organism>
<feature type="compositionally biased region" description="Polar residues" evidence="1">
    <location>
        <begin position="183"/>
        <end position="192"/>
    </location>
</feature>
<feature type="compositionally biased region" description="Acidic residues" evidence="1">
    <location>
        <begin position="1"/>
        <end position="12"/>
    </location>
</feature>
<dbReference type="PANTHER" id="PTHR38221:SF1">
    <property type="entry name" value="OVULE PROTEIN"/>
    <property type="match status" value="1"/>
</dbReference>
<proteinExistence type="predicted"/>
<evidence type="ECO:0000313" key="3">
    <source>
        <dbReference type="Proteomes" id="UP000836841"/>
    </source>
</evidence>
<protein>
    <submittedName>
        <fullName evidence="2">Uncharacterized protein</fullName>
    </submittedName>
</protein>
<feature type="region of interest" description="Disordered" evidence="1">
    <location>
        <begin position="1"/>
        <end position="260"/>
    </location>
</feature>
<gene>
    <name evidence="2" type="ORF">TAV2_LOCUS13572</name>
</gene>
<keyword evidence="3" id="KW-1185">Reference proteome</keyword>
<sequence length="300" mass="31818">MAENVEDDESEFDSVTSSQKSFLKNCPFADPESPPTESSGGVAETDWESTEILGNPISPAVVRTPVLSFPTPTSIDSINDEDVFRTPPENASLSSAADSEPRVRVSEMKPAGGSKSKSQSSKSETTTPVSASPSLTAENVRVTLSSPTSVAEDDVRVPRKRSNVGSPSPTAIGRIMVLENRPISDSVSNTGVPKSPSPTRAPGKHSDLDSPSPVSMARTIVLENQSNSASVATTGLPKSPSPGKHLNLDSSSPSSATDETDIPFKEIFEALLRNNGQNLNEKDEKVSYFDILKQCGLKFP</sequence>
<feature type="compositionally biased region" description="Low complexity" evidence="1">
    <location>
        <begin position="114"/>
        <end position="123"/>
    </location>
</feature>
<feature type="compositionally biased region" description="Polar residues" evidence="1">
    <location>
        <begin position="248"/>
        <end position="257"/>
    </location>
</feature>
<evidence type="ECO:0000256" key="1">
    <source>
        <dbReference type="SAM" id="MobiDB-lite"/>
    </source>
</evidence>